<organism evidence="1 2">
    <name type="scientific">Paractinoplanes ferrugineus</name>
    <dbReference type="NCBI Taxonomy" id="113564"/>
    <lineage>
        <taxon>Bacteria</taxon>
        <taxon>Bacillati</taxon>
        <taxon>Actinomycetota</taxon>
        <taxon>Actinomycetes</taxon>
        <taxon>Micromonosporales</taxon>
        <taxon>Micromonosporaceae</taxon>
        <taxon>Paractinoplanes</taxon>
    </lineage>
</organism>
<keyword evidence="2" id="KW-1185">Reference proteome</keyword>
<dbReference type="Proteomes" id="UP000598174">
    <property type="component" value="Unassembled WGS sequence"/>
</dbReference>
<evidence type="ECO:0000313" key="2">
    <source>
        <dbReference type="Proteomes" id="UP000598174"/>
    </source>
</evidence>
<proteinExistence type="predicted"/>
<dbReference type="RefSeq" id="WP_203822716.1">
    <property type="nucleotide sequence ID" value="NZ_BAAABP010000035.1"/>
</dbReference>
<accession>A0A919JBQ6</accession>
<reference evidence="1" key="1">
    <citation type="submission" date="2021-01" db="EMBL/GenBank/DDBJ databases">
        <title>Whole genome shotgun sequence of Actinoplanes ferrugineus NBRC 15555.</title>
        <authorList>
            <person name="Komaki H."/>
            <person name="Tamura T."/>
        </authorList>
    </citation>
    <scope>NUCLEOTIDE SEQUENCE</scope>
    <source>
        <strain evidence="1">NBRC 15555</strain>
    </source>
</reference>
<comment type="caution">
    <text evidence="1">The sequence shown here is derived from an EMBL/GenBank/DDBJ whole genome shotgun (WGS) entry which is preliminary data.</text>
</comment>
<sequence>MAVSWRFDGNDLLSGVGDGWDEYALSNEGGACVPAPLGRSLADFTSSSDLCVVWQAILGQARRRRGRPVILTYRCDAPDERRIMRATVTGHPGGEVEIVSSLQHYQPRPPVPLLAQPAGAGDELIKMCAWCARIQADGWVDVEEGCRRLNLLEADPEDLPAITHGICEDCRSAVMRGLDPSPDRELAEVTHGG</sequence>
<dbReference type="EMBL" id="BOMM01000083">
    <property type="protein sequence ID" value="GIE16374.1"/>
    <property type="molecule type" value="Genomic_DNA"/>
</dbReference>
<evidence type="ECO:0000313" key="1">
    <source>
        <dbReference type="EMBL" id="GIE16374.1"/>
    </source>
</evidence>
<dbReference type="AlphaFoldDB" id="A0A919JBQ6"/>
<gene>
    <name evidence="1" type="ORF">Afe05nite_82140</name>
</gene>
<protein>
    <submittedName>
        <fullName evidence="1">Uncharacterized protein</fullName>
    </submittedName>
</protein>
<name>A0A919JBQ6_9ACTN</name>